<protein>
    <submittedName>
        <fullName evidence="2 3">D,D-heptose 1,7-bisphosphate phosphatase</fullName>
    </submittedName>
</protein>
<sequence length="97" mass="10467">MYADIRHKTTCIRCICGRGTYCETSCGINDAANGPAPARTLPIFPTQCREGVGLISLETLADTNRKSNSSARAEGVTDGGQFGRNLPSYRCLNHCLK</sequence>
<name>A0A084WMX3_ANOSI</name>
<gene>
    <name evidence="2" type="ORF">ZHAS_00019636</name>
</gene>
<dbReference type="EMBL" id="KE525352">
    <property type="protein sequence ID" value="KFB51567.1"/>
    <property type="molecule type" value="Genomic_DNA"/>
</dbReference>
<dbReference type="Proteomes" id="UP000030765">
    <property type="component" value="Unassembled WGS sequence"/>
</dbReference>
<accession>A0A084WMX3</accession>
<reference evidence="3" key="2">
    <citation type="submission" date="2020-05" db="UniProtKB">
        <authorList>
            <consortium name="EnsemblMetazoa"/>
        </authorList>
    </citation>
    <scope>IDENTIFICATION</scope>
</reference>
<dbReference type="EMBL" id="ATLV01024523">
    <property type="status" value="NOT_ANNOTATED_CDS"/>
    <property type="molecule type" value="Genomic_DNA"/>
</dbReference>
<evidence type="ECO:0000256" key="1">
    <source>
        <dbReference type="SAM" id="MobiDB-lite"/>
    </source>
</evidence>
<proteinExistence type="predicted"/>
<evidence type="ECO:0000313" key="3">
    <source>
        <dbReference type="EnsemblMetazoa" id="ASIC019636-PA"/>
    </source>
</evidence>
<feature type="region of interest" description="Disordered" evidence="1">
    <location>
        <begin position="64"/>
        <end position="86"/>
    </location>
</feature>
<organism evidence="2">
    <name type="scientific">Anopheles sinensis</name>
    <name type="common">Mosquito</name>
    <dbReference type="NCBI Taxonomy" id="74873"/>
    <lineage>
        <taxon>Eukaryota</taxon>
        <taxon>Metazoa</taxon>
        <taxon>Ecdysozoa</taxon>
        <taxon>Arthropoda</taxon>
        <taxon>Hexapoda</taxon>
        <taxon>Insecta</taxon>
        <taxon>Pterygota</taxon>
        <taxon>Neoptera</taxon>
        <taxon>Endopterygota</taxon>
        <taxon>Diptera</taxon>
        <taxon>Nematocera</taxon>
        <taxon>Culicoidea</taxon>
        <taxon>Culicidae</taxon>
        <taxon>Anophelinae</taxon>
        <taxon>Anopheles</taxon>
    </lineage>
</organism>
<dbReference type="EnsemblMetazoa" id="ASIC019636-RA">
    <property type="protein sequence ID" value="ASIC019636-PA"/>
    <property type="gene ID" value="ASIC019636"/>
</dbReference>
<evidence type="ECO:0000313" key="2">
    <source>
        <dbReference type="EMBL" id="KFB51567.1"/>
    </source>
</evidence>
<keyword evidence="4" id="KW-1185">Reference proteome</keyword>
<dbReference type="VEuPathDB" id="VectorBase:ASIC019636"/>
<evidence type="ECO:0000313" key="4">
    <source>
        <dbReference type="Proteomes" id="UP000030765"/>
    </source>
</evidence>
<reference evidence="2 4" key="1">
    <citation type="journal article" date="2014" name="BMC Genomics">
        <title>Genome sequence of Anopheles sinensis provides insight into genetics basis of mosquito competence for malaria parasites.</title>
        <authorList>
            <person name="Zhou D."/>
            <person name="Zhang D."/>
            <person name="Ding G."/>
            <person name="Shi L."/>
            <person name="Hou Q."/>
            <person name="Ye Y."/>
            <person name="Xu Y."/>
            <person name="Zhou H."/>
            <person name="Xiong C."/>
            <person name="Li S."/>
            <person name="Yu J."/>
            <person name="Hong S."/>
            <person name="Yu X."/>
            <person name="Zou P."/>
            <person name="Chen C."/>
            <person name="Chang X."/>
            <person name="Wang W."/>
            <person name="Lv Y."/>
            <person name="Sun Y."/>
            <person name="Ma L."/>
            <person name="Shen B."/>
            <person name="Zhu C."/>
        </authorList>
    </citation>
    <scope>NUCLEOTIDE SEQUENCE [LARGE SCALE GENOMIC DNA]</scope>
</reference>
<dbReference type="AlphaFoldDB" id="A0A084WMX3"/>